<keyword evidence="3" id="KW-1185">Reference proteome</keyword>
<proteinExistence type="predicted"/>
<organism evidence="2 3">
    <name type="scientific">Trichoderma citrinoviride</name>
    <dbReference type="NCBI Taxonomy" id="58853"/>
    <lineage>
        <taxon>Eukaryota</taxon>
        <taxon>Fungi</taxon>
        <taxon>Dikarya</taxon>
        <taxon>Ascomycota</taxon>
        <taxon>Pezizomycotina</taxon>
        <taxon>Sordariomycetes</taxon>
        <taxon>Hypocreomycetidae</taxon>
        <taxon>Hypocreales</taxon>
        <taxon>Hypocreaceae</taxon>
        <taxon>Trichoderma</taxon>
    </lineage>
</organism>
<dbReference type="GeneID" id="36598343"/>
<protein>
    <submittedName>
        <fullName evidence="2">Uncharacterized protein</fullName>
    </submittedName>
</protein>
<accession>A0A2T4BDE4</accession>
<gene>
    <name evidence="2" type="ORF">BBK36DRAFT_1116360</name>
</gene>
<evidence type="ECO:0000313" key="3">
    <source>
        <dbReference type="Proteomes" id="UP000241546"/>
    </source>
</evidence>
<feature type="compositionally biased region" description="Low complexity" evidence="1">
    <location>
        <begin position="40"/>
        <end position="50"/>
    </location>
</feature>
<dbReference type="AlphaFoldDB" id="A0A2T4BDE4"/>
<dbReference type="RefSeq" id="XP_024750680.1">
    <property type="nucleotide sequence ID" value="XM_024890225.1"/>
</dbReference>
<evidence type="ECO:0000313" key="2">
    <source>
        <dbReference type="EMBL" id="PTB67360.1"/>
    </source>
</evidence>
<sequence>MATTTQTQVLSLHQKPSRASSTASSLPPYEAGSYQLRALSATSSHSSSSSPPKYYDDAPHHHHVDVYSLSSSPQPPYFHCTKAFQVEAQGRPLIALPTPPRPIPIRIYNVDVASGTVADLAYESIRPLRCSGNSILIRAGDVNNNNINNNNLVCRTTYRWGPGRPPKIELVTGHGEEGEEEEEEEIQVVNKGLATRAQVFRTQHLGTFEWRYAGRGERKKAAAAGGGGGGGADDSLLVLDRIVMVASEGGLGQQEERRVPVARFVRNEEVRTRGTKATTAGNGGRLMVDLREWEGVKGEMERVEVLVVASCLVMLKKEVDRRRMQQAIATVSLIG</sequence>
<feature type="region of interest" description="Disordered" evidence="1">
    <location>
        <begin position="40"/>
        <end position="59"/>
    </location>
</feature>
<dbReference type="Proteomes" id="UP000241546">
    <property type="component" value="Unassembled WGS sequence"/>
</dbReference>
<dbReference type="EMBL" id="KZ680211">
    <property type="protein sequence ID" value="PTB67360.1"/>
    <property type="molecule type" value="Genomic_DNA"/>
</dbReference>
<reference evidence="3" key="1">
    <citation type="submission" date="2016-07" db="EMBL/GenBank/DDBJ databases">
        <title>Multiple horizontal gene transfer events from other fungi enriched the ability of initially mycotrophic Trichoderma (Ascomycota) to feed on dead plant biomass.</title>
        <authorList>
            <consortium name="DOE Joint Genome Institute"/>
            <person name="Atanasova L."/>
            <person name="Chenthamara K."/>
            <person name="Zhang J."/>
            <person name="Grujic M."/>
            <person name="Henrissat B."/>
            <person name="Kuo A."/>
            <person name="Aerts A."/>
            <person name="Salamov A."/>
            <person name="Lipzen A."/>
            <person name="Labutti K."/>
            <person name="Barry K."/>
            <person name="Miao Y."/>
            <person name="Rahimi M.J."/>
            <person name="Shen Q."/>
            <person name="Grigoriev I.V."/>
            <person name="Kubicek C.P."/>
            <person name="Druzhinina I.S."/>
        </authorList>
    </citation>
    <scope>NUCLEOTIDE SEQUENCE [LARGE SCALE GENOMIC DNA]</scope>
    <source>
        <strain evidence="3">TUCIM 6016</strain>
    </source>
</reference>
<feature type="region of interest" description="Disordered" evidence="1">
    <location>
        <begin position="1"/>
        <end position="27"/>
    </location>
</feature>
<name>A0A2T4BDE4_9HYPO</name>
<evidence type="ECO:0000256" key="1">
    <source>
        <dbReference type="SAM" id="MobiDB-lite"/>
    </source>
</evidence>
<dbReference type="OrthoDB" id="5325862at2759"/>
<feature type="compositionally biased region" description="Polar residues" evidence="1">
    <location>
        <begin position="1"/>
        <end position="11"/>
    </location>
</feature>